<sequence>MSSSRKEYMQSTPNRRRQLDAFGEGQPAEQATYLPRVTNKLRKLLSGIAAYLPTSLRKFHAASVPKVQTDPVPHLHASSKRRSQLHVATSRAAFKYSLYRTQLQVQLQVERSQDENGYMLKKPAPASG</sequence>
<evidence type="ECO:0000256" key="1">
    <source>
        <dbReference type="SAM" id="MobiDB-lite"/>
    </source>
</evidence>
<reference evidence="2 3" key="1">
    <citation type="journal article" date="2024" name="J Genomics">
        <title>Draft genome sequencing and assembly of Favolaschia claudopus CIRM-BRFM 2984 isolated from oak limbs.</title>
        <authorList>
            <person name="Navarro D."/>
            <person name="Drula E."/>
            <person name="Chaduli D."/>
            <person name="Cazenave R."/>
            <person name="Ahrendt S."/>
            <person name="Wang J."/>
            <person name="Lipzen A."/>
            <person name="Daum C."/>
            <person name="Barry K."/>
            <person name="Grigoriev I.V."/>
            <person name="Favel A."/>
            <person name="Rosso M.N."/>
            <person name="Martin F."/>
        </authorList>
    </citation>
    <scope>NUCLEOTIDE SEQUENCE [LARGE SCALE GENOMIC DNA]</scope>
    <source>
        <strain evidence="2 3">CIRM-BRFM 2984</strain>
    </source>
</reference>
<proteinExistence type="predicted"/>
<feature type="region of interest" description="Disordered" evidence="1">
    <location>
        <begin position="1"/>
        <end position="29"/>
    </location>
</feature>
<dbReference type="EMBL" id="JAWWNJ010000024">
    <property type="protein sequence ID" value="KAK7032010.1"/>
    <property type="molecule type" value="Genomic_DNA"/>
</dbReference>
<evidence type="ECO:0000313" key="2">
    <source>
        <dbReference type="EMBL" id="KAK7032010.1"/>
    </source>
</evidence>
<name>A0AAW0C144_9AGAR</name>
<accession>A0AAW0C144</accession>
<dbReference type="AlphaFoldDB" id="A0AAW0C144"/>
<comment type="caution">
    <text evidence="2">The sequence shown here is derived from an EMBL/GenBank/DDBJ whole genome shotgun (WGS) entry which is preliminary data.</text>
</comment>
<evidence type="ECO:0000313" key="3">
    <source>
        <dbReference type="Proteomes" id="UP001362999"/>
    </source>
</evidence>
<keyword evidence="3" id="KW-1185">Reference proteome</keyword>
<organism evidence="2 3">
    <name type="scientific">Favolaschia claudopus</name>
    <dbReference type="NCBI Taxonomy" id="2862362"/>
    <lineage>
        <taxon>Eukaryota</taxon>
        <taxon>Fungi</taxon>
        <taxon>Dikarya</taxon>
        <taxon>Basidiomycota</taxon>
        <taxon>Agaricomycotina</taxon>
        <taxon>Agaricomycetes</taxon>
        <taxon>Agaricomycetidae</taxon>
        <taxon>Agaricales</taxon>
        <taxon>Marasmiineae</taxon>
        <taxon>Mycenaceae</taxon>
        <taxon>Favolaschia</taxon>
    </lineage>
</organism>
<dbReference type="Proteomes" id="UP001362999">
    <property type="component" value="Unassembled WGS sequence"/>
</dbReference>
<gene>
    <name evidence="2" type="ORF">R3P38DRAFT_2774459</name>
</gene>
<protein>
    <submittedName>
        <fullName evidence="2">Uncharacterized protein</fullName>
    </submittedName>
</protein>